<evidence type="ECO:0000256" key="3">
    <source>
        <dbReference type="ARBA" id="ARBA00022692"/>
    </source>
</evidence>
<sequence>MTKISFNKENSKLAYSRNNETAWNSIHVICLLAFSSAVQFTLYFSSTNQFLKTIDPNATEFFYGLIISSYSVGNVVFSPIMGYLSNKTKQIKMFLFIGLICQFLGNLIYFYVELFPFNKKIFLLIARFITGIGASNISLMKAYISGASSTQDRSKCIAYITGSMAVGAFIGPAFQLLFTPLGHPGINIFNIFNIHMFNLPALISILFVIINFIFVLYIFKEVYVDILEASQDNYLSLPPYDFLPVFICYITRFCQTFISTNLETLAAVIAMSVFSYTTTESINIISLVNTGRAVIALVTSLLYVFINTEKFISLRNTIVICTLCMFLFHVITYPYGFYKNVLIYNSTSTSINDSFVGCNISKYSWCKDLSPCSPYLYYIIHTILIGSAYSSLNICLNTLFSKIIGPRRQAFEQGTLNMSKGISQMISPPLIGFAFDYAGLKVVWIIHIIVLSGTIILWIACYKKMVPFRQLYKTNYTDIISIELSNSNTSINDSKIKNIETNSTSNQKLSKSLTRISEIYSKNLNI</sequence>
<feature type="transmembrane region" description="Helical" evidence="6">
    <location>
        <begin position="444"/>
        <end position="462"/>
    </location>
</feature>
<dbReference type="PANTHER" id="PTHR23510">
    <property type="entry name" value="INNER MEMBRANE TRANSPORT PROTEIN YAJR"/>
    <property type="match status" value="1"/>
</dbReference>
<keyword evidence="4 6" id="KW-1133">Transmembrane helix</keyword>
<evidence type="ECO:0000256" key="6">
    <source>
        <dbReference type="SAM" id="Phobius"/>
    </source>
</evidence>
<dbReference type="GO" id="GO:0012505">
    <property type="term" value="C:endomembrane system"/>
    <property type="evidence" value="ECO:0007669"/>
    <property type="project" value="UniProtKB-SubCell"/>
</dbReference>
<comment type="subcellular location">
    <subcellularLocation>
        <location evidence="1">Endomembrane system</location>
        <topology evidence="1">Multi-pass membrane protein</topology>
    </subcellularLocation>
</comment>
<dbReference type="PANTHER" id="PTHR23510:SF3">
    <property type="entry name" value="MAJOR FACILITATOR SUPERFAMILY DOMAIN-CONTAINING PROTEIN 8"/>
    <property type="match status" value="1"/>
</dbReference>
<evidence type="ECO:0000256" key="2">
    <source>
        <dbReference type="ARBA" id="ARBA00022448"/>
    </source>
</evidence>
<dbReference type="SUPFAM" id="SSF103473">
    <property type="entry name" value="MFS general substrate transporter"/>
    <property type="match status" value="1"/>
</dbReference>
<keyword evidence="7" id="KW-1185">Reference proteome</keyword>
<dbReference type="InterPro" id="IPR011701">
    <property type="entry name" value="MFS"/>
</dbReference>
<organism evidence="8">
    <name type="scientific">Strongyloides stercoralis</name>
    <name type="common">Threadworm</name>
    <dbReference type="NCBI Taxonomy" id="6248"/>
    <lineage>
        <taxon>Eukaryota</taxon>
        <taxon>Metazoa</taxon>
        <taxon>Ecdysozoa</taxon>
        <taxon>Nematoda</taxon>
        <taxon>Chromadorea</taxon>
        <taxon>Rhabditida</taxon>
        <taxon>Tylenchina</taxon>
        <taxon>Panagrolaimomorpha</taxon>
        <taxon>Strongyloidoidea</taxon>
        <taxon>Strongyloididae</taxon>
        <taxon>Strongyloides</taxon>
    </lineage>
</organism>
<keyword evidence="5 6" id="KW-0472">Membrane</keyword>
<dbReference type="AlphaFoldDB" id="A0A0K0E2J2"/>
<feature type="transmembrane region" description="Helical" evidence="6">
    <location>
        <begin position="421"/>
        <end position="438"/>
    </location>
</feature>
<dbReference type="Proteomes" id="UP000035681">
    <property type="component" value="Unplaced"/>
</dbReference>
<feature type="transmembrane region" description="Helical" evidence="6">
    <location>
        <begin position="124"/>
        <end position="144"/>
    </location>
</feature>
<evidence type="ECO:0000256" key="5">
    <source>
        <dbReference type="ARBA" id="ARBA00023136"/>
    </source>
</evidence>
<dbReference type="InterPro" id="IPR051068">
    <property type="entry name" value="MFS_Domain-Containing_Protein"/>
</dbReference>
<keyword evidence="3 6" id="KW-0812">Transmembrane</keyword>
<evidence type="ECO:0000313" key="7">
    <source>
        <dbReference type="Proteomes" id="UP000035681"/>
    </source>
</evidence>
<dbReference type="WBParaSite" id="SSTP_0000371000.1">
    <property type="protein sequence ID" value="SSTP_0000371000.1"/>
    <property type="gene ID" value="SSTP_0000371000"/>
</dbReference>
<keyword evidence="2" id="KW-0813">Transport</keyword>
<proteinExistence type="predicted"/>
<dbReference type="InterPro" id="IPR036259">
    <property type="entry name" value="MFS_trans_sf"/>
</dbReference>
<feature type="transmembrane region" description="Helical" evidence="6">
    <location>
        <begin position="156"/>
        <end position="177"/>
    </location>
</feature>
<protein>
    <submittedName>
        <fullName evidence="8">MFS domain-containing protein</fullName>
    </submittedName>
    <submittedName>
        <fullName evidence="9">Major facilitator superfamily (MFS) profile domain-containing protein</fullName>
    </submittedName>
</protein>
<feature type="transmembrane region" description="Helical" evidence="6">
    <location>
        <begin position="318"/>
        <end position="338"/>
    </location>
</feature>
<evidence type="ECO:0000256" key="4">
    <source>
        <dbReference type="ARBA" id="ARBA00022989"/>
    </source>
</evidence>
<evidence type="ECO:0000313" key="8">
    <source>
        <dbReference type="WBParaSite" id="SSTP_0000371000.1"/>
    </source>
</evidence>
<evidence type="ECO:0000256" key="1">
    <source>
        <dbReference type="ARBA" id="ARBA00004127"/>
    </source>
</evidence>
<dbReference type="Gene3D" id="1.20.1250.20">
    <property type="entry name" value="MFS general substrate transporter like domains"/>
    <property type="match status" value="1"/>
</dbReference>
<feature type="transmembrane region" description="Helical" evidence="6">
    <location>
        <begin position="197"/>
        <end position="219"/>
    </location>
</feature>
<feature type="transmembrane region" description="Helical" evidence="6">
    <location>
        <begin position="282"/>
        <end position="306"/>
    </location>
</feature>
<dbReference type="WBParaSite" id="TCONS_00005558.p1">
    <property type="protein sequence ID" value="TCONS_00005558.p1"/>
    <property type="gene ID" value="XLOC_003832"/>
</dbReference>
<reference evidence="8" key="1">
    <citation type="submission" date="2015-08" db="UniProtKB">
        <authorList>
            <consortium name="WormBaseParasite"/>
        </authorList>
    </citation>
    <scope>IDENTIFICATION</scope>
</reference>
<dbReference type="Pfam" id="PF07690">
    <property type="entry name" value="MFS_1"/>
    <property type="match status" value="1"/>
</dbReference>
<dbReference type="GO" id="GO:0022857">
    <property type="term" value="F:transmembrane transporter activity"/>
    <property type="evidence" value="ECO:0007669"/>
    <property type="project" value="InterPro"/>
</dbReference>
<accession>A0A0K0E2J2</accession>
<feature type="transmembrane region" description="Helical" evidence="6">
    <location>
        <begin position="375"/>
        <end position="400"/>
    </location>
</feature>
<feature type="transmembrane region" description="Helical" evidence="6">
    <location>
        <begin position="93"/>
        <end position="112"/>
    </location>
</feature>
<feature type="transmembrane region" description="Helical" evidence="6">
    <location>
        <begin position="21"/>
        <end position="41"/>
    </location>
</feature>
<feature type="transmembrane region" description="Helical" evidence="6">
    <location>
        <begin position="61"/>
        <end position="81"/>
    </location>
</feature>
<name>A0A0K0E2J2_STRER</name>
<evidence type="ECO:0000313" key="9">
    <source>
        <dbReference type="WBParaSite" id="TCONS_00005558.p1"/>
    </source>
</evidence>
<dbReference type="CDD" id="cd17326">
    <property type="entry name" value="MFS_MFSD8"/>
    <property type="match status" value="1"/>
</dbReference>
<dbReference type="GO" id="GO:0005765">
    <property type="term" value="C:lysosomal membrane"/>
    <property type="evidence" value="ECO:0007669"/>
    <property type="project" value="TreeGrafter"/>
</dbReference>